<dbReference type="Proteomes" id="UP001652662">
    <property type="component" value="Chromosome 11"/>
</dbReference>
<feature type="region of interest" description="Disordered" evidence="10">
    <location>
        <begin position="106"/>
        <end position="168"/>
    </location>
</feature>
<feature type="compositionally biased region" description="Basic and acidic residues" evidence="10">
    <location>
        <begin position="678"/>
        <end position="693"/>
    </location>
</feature>
<protein>
    <recommendedName>
        <fullName evidence="4">MAP kinase-activating death domain protein</fullName>
    </recommendedName>
</protein>
<feature type="region of interest" description="Disordered" evidence="10">
    <location>
        <begin position="870"/>
        <end position="898"/>
    </location>
</feature>
<keyword evidence="8" id="KW-0053">Apoptosis</keyword>
<comment type="similarity">
    <text evidence="3">Belongs to the MADD family.</text>
</comment>
<feature type="domain" description="UDENN" evidence="11">
    <location>
        <begin position="14"/>
        <end position="565"/>
    </location>
</feature>
<dbReference type="SMART" id="SM00800">
    <property type="entry name" value="uDENN"/>
    <property type="match status" value="1"/>
</dbReference>
<proteinExistence type="inferred from homology"/>
<evidence type="ECO:0000256" key="10">
    <source>
        <dbReference type="SAM" id="MobiDB-lite"/>
    </source>
</evidence>
<keyword evidence="13" id="KW-0418">Kinase</keyword>
<gene>
    <name evidence="13" type="primary">MADD</name>
</gene>
<dbReference type="InterPro" id="IPR056574">
    <property type="entry name" value="Death_MADD"/>
</dbReference>
<dbReference type="InterPro" id="IPR037516">
    <property type="entry name" value="Tripartite_DENN"/>
</dbReference>
<feature type="compositionally biased region" description="Polar residues" evidence="10">
    <location>
        <begin position="1097"/>
        <end position="1112"/>
    </location>
</feature>
<feature type="compositionally biased region" description="Polar residues" evidence="10">
    <location>
        <begin position="889"/>
        <end position="898"/>
    </location>
</feature>
<dbReference type="Pfam" id="PF03456">
    <property type="entry name" value="uDENN"/>
    <property type="match status" value="1"/>
</dbReference>
<feature type="compositionally biased region" description="Basic residues" evidence="10">
    <location>
        <begin position="158"/>
        <end position="167"/>
    </location>
</feature>
<dbReference type="PANTHER" id="PTHR13008">
    <property type="entry name" value="MAP-KINASE ACTIVATING DEATH DOMAIN PROTEIN MADD /DENN/AEX-3 C.ELEGANS"/>
    <property type="match status" value="1"/>
</dbReference>
<feature type="compositionally biased region" description="Polar residues" evidence="10">
    <location>
        <begin position="1128"/>
        <end position="1146"/>
    </location>
</feature>
<dbReference type="SMART" id="SM00801">
    <property type="entry name" value="dDENN"/>
    <property type="match status" value="1"/>
</dbReference>
<dbReference type="Pfam" id="PF25328">
    <property type="entry name" value="PH_MADD"/>
    <property type="match status" value="1"/>
</dbReference>
<dbReference type="InterPro" id="IPR039980">
    <property type="entry name" value="MADD"/>
</dbReference>
<keyword evidence="9" id="KW-0472">Membrane</keyword>
<dbReference type="InterPro" id="IPR005112">
    <property type="entry name" value="dDENN_dom"/>
</dbReference>
<dbReference type="PANTHER" id="PTHR13008:SF7">
    <property type="entry name" value="MAP KINASE-ACTIVATING DEATH DOMAIN PROTEIN"/>
    <property type="match status" value="1"/>
</dbReference>
<evidence type="ECO:0000256" key="7">
    <source>
        <dbReference type="ARBA" id="ARBA00022658"/>
    </source>
</evidence>
<dbReference type="RefSeq" id="XP_070421160.1">
    <property type="nucleotide sequence ID" value="XM_070565059.1"/>
</dbReference>
<feature type="compositionally biased region" description="Basic and acidic residues" evidence="10">
    <location>
        <begin position="106"/>
        <end position="122"/>
    </location>
</feature>
<sequence>MVQKKKFCPRLLDYLVIVGARHPSSDSVAQTPELLRRYPLEDHPGFPLPPDVVFFCQPEGCLSVRQRRMSLRDDTSFVFTLTDKDTGVTRYGICVNFYRSFQKRMPKEKGDGGAGSRGKEGPRAACASEEVGTESSESGSSLQPPSADSTPDVNQSPRGKRRAKAGSRSRNSTLTSLCVLSHYPFFSTFRECLYTLKRLVDCCSERLLGKKLGIPRGIQRDTMWRIFTGSLLVEEKSSALLHDLREIEAWIYRLLRSPVPVSGQKRVDIEVLPQELQQALTFALPDPSRFTLVDFPLHLPLELLGVDACLQVLTCILLEHKVVLQSRDYNALSMSVMAFVAMIYPLEYMFPVIPLLPTCMASAEQLLLAPTPYIIGVPASFFLYKLDFKMPDDVWLVDLDSNRVIAPTNAEVLPVLPEPESLELKKHLKQALASMSLNTQPILNLEKFHEGQEIPLLLGRPSNDLQSTPSTEFNPLIYGNDVDSVDVATRVAMVRFFNSPNVLQGFQMHTRTLRLFPRPVVAFQAGSFLASRPRQTPFAEKLARTQAVEYFGEWILNPTNYAFQRIHNNMFDPALIGDKPKWYAHQLQPIHYRVYDSNSQLAEALSVPPERDSDSDPTDDSGSDSMDYDDSSSSYSSLGDFVSEMMKCDINGDTPNVDPLTHAALGDASEVEIDELQTQKEAEEPGPDSEHSQETPLLRSSSSPSAGSSPSAIIRGASSEPADSTKMDDKTAVGVSKPPTTVPPSIGKSSVDRRQTEIGEGAQKLLRPNSLKLASDSDAESDSRASSPTSTVSNNSTEGFGGIMSFASSLYRNHSTSFSLSNLTLPTKGAREKATPFPSLKVFGLNTLMEIVTEAGPGSGEGNRRALVDQKSSVIKHSPTVKREPPSPQGRSSNSSENQQFLKEVVHSVLDGQGVGWLNMKKVRRLLESEQLRVFVLSKLNRTVQSEDDARQDIIPDVEISRKVYKGMLDLLKCTVLSLEQSYAHAGLGGMASIFGLLEIAQTHYYSKEPDKRKRSPTESVNTPVGKDPGLAGRGDPKAMAQLRVPQLGPRAPSAAGKGLKELDTRSLKEENFVASIGPEVIKPIFDLGETEEKKSQISADSGVSLTSGSQRTDTDSVIGVSPAVMVRSSSQDSEVSTVVSNSSGETLGADSDLSSNAGDGPGGEGSAHLAGSRGTLSDSEIETNSATSAIFGKAHSLKPSVKEKLVGSPVRSAEDVSQRVYLYEGLLGKERSTLWDQMQFWEDAFLDAVMLEREGMGMDQGPQEMIDRYLSLGEHDRKRLEDDEDRLLATLLHNLISYMLLMRVNKNDIRKKVRRLMGKSHIGLVYSQQINEVLDQLANLNGRDLSIRSSGSRHMKKQTFVVHAGTDTNGDIFFMEVCDDCVVLRSNIGTVYERWWYEKLINMTYCPKTKVLCLWRRNGSETQLNKFYTKKCRELYYCVKDSMERAAARQQSIKPGPELGGEFPVQDMKTGEGGLLQVTLEGINLKFMHNQVFIELNHIKKCNTVRGVFVLEEFVPEIKEVVSHKYKTPMAHEICYSVLCLFSYVAAVRSSEEDLRTPPRPVSS</sequence>
<evidence type="ECO:0000256" key="3">
    <source>
        <dbReference type="ARBA" id="ARBA00005978"/>
    </source>
</evidence>
<dbReference type="Pfam" id="PF02141">
    <property type="entry name" value="DENN"/>
    <property type="match status" value="1"/>
</dbReference>
<feature type="region of interest" description="Disordered" evidence="10">
    <location>
        <begin position="1093"/>
        <end position="1182"/>
    </location>
</feature>
<evidence type="ECO:0000256" key="9">
    <source>
        <dbReference type="ARBA" id="ARBA00023136"/>
    </source>
</evidence>
<dbReference type="Gene3D" id="3.40.50.11500">
    <property type="match status" value="1"/>
</dbReference>
<evidence type="ECO:0000256" key="6">
    <source>
        <dbReference type="ARBA" id="ARBA00022490"/>
    </source>
</evidence>
<feature type="region of interest" description="Disordered" evidence="10">
    <location>
        <begin position="678"/>
        <end position="799"/>
    </location>
</feature>
<dbReference type="GO" id="GO:0016301">
    <property type="term" value="F:kinase activity"/>
    <property type="evidence" value="ECO:0007669"/>
    <property type="project" value="UniProtKB-KW"/>
</dbReference>
<feature type="compositionally biased region" description="Low complexity" evidence="10">
    <location>
        <begin position="128"/>
        <end position="141"/>
    </location>
</feature>
<keyword evidence="7" id="KW-0344">Guanine-nucleotide releasing factor</keyword>
<keyword evidence="5" id="KW-1003">Cell membrane</keyword>
<keyword evidence="6" id="KW-0963">Cytoplasm</keyword>
<dbReference type="PROSITE" id="PS50211">
    <property type="entry name" value="DENN"/>
    <property type="match status" value="1"/>
</dbReference>
<dbReference type="InterPro" id="IPR043153">
    <property type="entry name" value="DENN_C"/>
</dbReference>
<organism evidence="12 13">
    <name type="scientific">Equus przewalskii</name>
    <name type="common">Przewalski's horse</name>
    <name type="synonym">Equus caballus przewalskii</name>
    <dbReference type="NCBI Taxonomy" id="9798"/>
    <lineage>
        <taxon>Eukaryota</taxon>
        <taxon>Metazoa</taxon>
        <taxon>Chordata</taxon>
        <taxon>Craniata</taxon>
        <taxon>Vertebrata</taxon>
        <taxon>Euteleostomi</taxon>
        <taxon>Mammalia</taxon>
        <taxon>Eutheria</taxon>
        <taxon>Laurasiatheria</taxon>
        <taxon>Perissodactyla</taxon>
        <taxon>Equidae</taxon>
        <taxon>Equus</taxon>
    </lineage>
</organism>
<feature type="compositionally biased region" description="Low complexity" evidence="10">
    <location>
        <begin position="784"/>
        <end position="797"/>
    </location>
</feature>
<evidence type="ECO:0000256" key="2">
    <source>
        <dbReference type="ARBA" id="ARBA00004496"/>
    </source>
</evidence>
<reference evidence="13" key="1">
    <citation type="submission" date="2025-08" db="UniProtKB">
        <authorList>
            <consortium name="RefSeq"/>
        </authorList>
    </citation>
    <scope>IDENTIFICATION</scope>
    <source>
        <tissue evidence="13">Blood</tissue>
    </source>
</reference>
<comment type="subcellular location">
    <subcellularLocation>
        <location evidence="1">Cell membrane</location>
    </subcellularLocation>
    <subcellularLocation>
        <location evidence="2">Cytoplasm</location>
    </subcellularLocation>
</comment>
<accession>A0ABM4JYZ6</accession>
<feature type="compositionally biased region" description="Acidic residues" evidence="10">
    <location>
        <begin position="615"/>
        <end position="630"/>
    </location>
</feature>
<evidence type="ECO:0000256" key="5">
    <source>
        <dbReference type="ARBA" id="ARBA00022475"/>
    </source>
</evidence>
<dbReference type="InterPro" id="IPR005113">
    <property type="entry name" value="uDENN_dom"/>
</dbReference>
<dbReference type="InterPro" id="IPR057469">
    <property type="entry name" value="PH_MADD"/>
</dbReference>
<dbReference type="InterPro" id="IPR001194">
    <property type="entry name" value="cDENN_dom"/>
</dbReference>
<evidence type="ECO:0000256" key="1">
    <source>
        <dbReference type="ARBA" id="ARBA00004236"/>
    </source>
</evidence>
<evidence type="ECO:0000313" key="12">
    <source>
        <dbReference type="Proteomes" id="UP001652662"/>
    </source>
</evidence>
<dbReference type="Pfam" id="PF23629">
    <property type="entry name" value="Death_MADD"/>
    <property type="match status" value="1"/>
</dbReference>
<evidence type="ECO:0000259" key="11">
    <source>
        <dbReference type="PROSITE" id="PS50211"/>
    </source>
</evidence>
<feature type="region of interest" description="Disordered" evidence="10">
    <location>
        <begin position="1008"/>
        <end position="1037"/>
    </location>
</feature>
<evidence type="ECO:0000313" key="13">
    <source>
        <dbReference type="RefSeq" id="XP_070421160.1"/>
    </source>
</evidence>
<name>A0ABM4JYZ6_EQUPR</name>
<evidence type="ECO:0000256" key="8">
    <source>
        <dbReference type="ARBA" id="ARBA00022703"/>
    </source>
</evidence>
<dbReference type="GeneID" id="103561119"/>
<dbReference type="SMART" id="SM00799">
    <property type="entry name" value="DENN"/>
    <property type="match status" value="1"/>
</dbReference>
<evidence type="ECO:0000256" key="4">
    <source>
        <dbReference type="ARBA" id="ARBA00017868"/>
    </source>
</evidence>
<feature type="compositionally biased region" description="Polar residues" evidence="10">
    <location>
        <begin position="142"/>
        <end position="157"/>
    </location>
</feature>
<feature type="region of interest" description="Disordered" evidence="10">
    <location>
        <begin position="604"/>
        <end position="635"/>
    </location>
</feature>
<keyword evidence="12" id="KW-1185">Reference proteome</keyword>
<dbReference type="Gene3D" id="3.30.450.200">
    <property type="match status" value="1"/>
</dbReference>
<feature type="compositionally biased region" description="Low complexity" evidence="10">
    <location>
        <begin position="699"/>
        <end position="719"/>
    </location>
</feature>
<keyword evidence="13" id="KW-0808">Transferase</keyword>